<dbReference type="PROSITE" id="PS51257">
    <property type="entry name" value="PROKAR_LIPOPROTEIN"/>
    <property type="match status" value="1"/>
</dbReference>
<dbReference type="RefSeq" id="WP_094815658.1">
    <property type="nucleotide sequence ID" value="NZ_NEVU01000003.1"/>
</dbReference>
<feature type="signal peptide" evidence="1">
    <location>
        <begin position="1"/>
        <end position="21"/>
    </location>
</feature>
<name>A0A261VDX7_9BORD</name>
<dbReference type="Gene3D" id="2.40.128.270">
    <property type="match status" value="1"/>
</dbReference>
<dbReference type="Pfam" id="PF03724">
    <property type="entry name" value="META"/>
    <property type="match status" value="1"/>
</dbReference>
<reference evidence="4" key="1">
    <citation type="submission" date="2017-05" db="EMBL/GenBank/DDBJ databases">
        <title>Complete and WGS of Bordetella genogroups.</title>
        <authorList>
            <person name="Spilker T."/>
            <person name="Lipuma J."/>
        </authorList>
    </citation>
    <scope>NUCLEOTIDE SEQUENCE [LARGE SCALE GENOMIC DNA]</scope>
    <source>
        <strain evidence="4">AU6712</strain>
    </source>
</reference>
<dbReference type="InterPro" id="IPR005184">
    <property type="entry name" value="DUF306_Meta_HslJ"/>
</dbReference>
<keyword evidence="1" id="KW-0732">Signal</keyword>
<evidence type="ECO:0000259" key="2">
    <source>
        <dbReference type="Pfam" id="PF03724"/>
    </source>
</evidence>
<evidence type="ECO:0000313" key="4">
    <source>
        <dbReference type="Proteomes" id="UP000216429"/>
    </source>
</evidence>
<dbReference type="InterPro" id="IPR038670">
    <property type="entry name" value="HslJ-like_sf"/>
</dbReference>
<protein>
    <submittedName>
        <fullName evidence="3">Heat-shock protein</fullName>
    </submittedName>
</protein>
<dbReference type="AlphaFoldDB" id="A0A261VDX7"/>
<accession>A0A261VDX7</accession>
<dbReference type="Proteomes" id="UP000216429">
    <property type="component" value="Unassembled WGS sequence"/>
</dbReference>
<keyword evidence="4" id="KW-1185">Reference proteome</keyword>
<gene>
    <name evidence="3" type="ORF">CAL22_18320</name>
</gene>
<evidence type="ECO:0000313" key="3">
    <source>
        <dbReference type="EMBL" id="OZI71752.1"/>
    </source>
</evidence>
<sequence length="164" mass="17581">MPVSLRPLGALVFVFSLAACASRPAAPPIVGQQPGQQSDVLAQTSWELARWTKPGGALRPVPHAHSNERPITLDFNRQQGKGQVSGFGGCNNYAAQYVVANGSLLLQDTPVSTRMACPAANMQLEQDYLAGLTRITKTQFDNVGNPSRMSLTLSSGDVLDFARR</sequence>
<dbReference type="OrthoDB" id="423130at2"/>
<feature type="domain" description="DUF306" evidence="2">
    <location>
        <begin position="41"/>
        <end position="159"/>
    </location>
</feature>
<feature type="chain" id="PRO_5012424346" evidence="1">
    <location>
        <begin position="22"/>
        <end position="164"/>
    </location>
</feature>
<dbReference type="EMBL" id="NEVU01000003">
    <property type="protein sequence ID" value="OZI71752.1"/>
    <property type="molecule type" value="Genomic_DNA"/>
</dbReference>
<evidence type="ECO:0000256" key="1">
    <source>
        <dbReference type="SAM" id="SignalP"/>
    </source>
</evidence>
<dbReference type="InterPro" id="IPR053147">
    <property type="entry name" value="Hsp_HslJ-like"/>
</dbReference>
<organism evidence="3 4">
    <name type="scientific">Bordetella genomosp. 12</name>
    <dbReference type="NCBI Taxonomy" id="463035"/>
    <lineage>
        <taxon>Bacteria</taxon>
        <taxon>Pseudomonadati</taxon>
        <taxon>Pseudomonadota</taxon>
        <taxon>Betaproteobacteria</taxon>
        <taxon>Burkholderiales</taxon>
        <taxon>Alcaligenaceae</taxon>
        <taxon>Bordetella</taxon>
    </lineage>
</organism>
<comment type="caution">
    <text evidence="3">The sequence shown here is derived from an EMBL/GenBank/DDBJ whole genome shotgun (WGS) entry which is preliminary data.</text>
</comment>
<dbReference type="PANTHER" id="PTHR35535">
    <property type="entry name" value="HEAT SHOCK PROTEIN HSLJ"/>
    <property type="match status" value="1"/>
</dbReference>
<proteinExistence type="predicted"/>
<dbReference type="PANTHER" id="PTHR35535:SF1">
    <property type="entry name" value="HEAT SHOCK PROTEIN HSLJ"/>
    <property type="match status" value="1"/>
</dbReference>